<dbReference type="KEGG" id="mgin:FRZ54_04045"/>
<gene>
    <name evidence="3" type="ORF">FRZ54_04045</name>
</gene>
<evidence type="ECO:0000256" key="1">
    <source>
        <dbReference type="ARBA" id="ARBA00006865"/>
    </source>
</evidence>
<dbReference type="EMBL" id="CP042436">
    <property type="protein sequence ID" value="QEC61789.1"/>
    <property type="molecule type" value="Genomic_DNA"/>
</dbReference>
<evidence type="ECO:0000259" key="2">
    <source>
        <dbReference type="PROSITE" id="PS51762"/>
    </source>
</evidence>
<dbReference type="PROSITE" id="PS51762">
    <property type="entry name" value="GH16_2"/>
    <property type="match status" value="1"/>
</dbReference>
<reference evidence="3 4" key="1">
    <citation type="journal article" date="2017" name="Curr. Microbiol.">
        <title>Mucilaginibacter ginsenosidivorans sp. nov., Isolated from Soil of Ginseng Field.</title>
        <authorList>
            <person name="Kim M.M."/>
            <person name="Siddiqi M.Z."/>
            <person name="Im W.T."/>
        </authorList>
    </citation>
    <scope>NUCLEOTIDE SEQUENCE [LARGE SCALE GENOMIC DNA]</scope>
    <source>
        <strain evidence="3 4">Gsoil 3017</strain>
    </source>
</reference>
<comment type="similarity">
    <text evidence="1">Belongs to the glycosyl hydrolase 16 family.</text>
</comment>
<dbReference type="PROSITE" id="PS51257">
    <property type="entry name" value="PROKAR_LIPOPROTEIN"/>
    <property type="match status" value="1"/>
</dbReference>
<dbReference type="GO" id="GO:0004553">
    <property type="term" value="F:hydrolase activity, hydrolyzing O-glycosyl compounds"/>
    <property type="evidence" value="ECO:0007669"/>
    <property type="project" value="InterPro"/>
</dbReference>
<keyword evidence="3" id="KW-0378">Hydrolase</keyword>
<organism evidence="3 4">
    <name type="scientific">Mucilaginibacter ginsenosidivorans</name>
    <dbReference type="NCBI Taxonomy" id="398053"/>
    <lineage>
        <taxon>Bacteria</taxon>
        <taxon>Pseudomonadati</taxon>
        <taxon>Bacteroidota</taxon>
        <taxon>Sphingobacteriia</taxon>
        <taxon>Sphingobacteriales</taxon>
        <taxon>Sphingobacteriaceae</taxon>
        <taxon>Mucilaginibacter</taxon>
    </lineage>
</organism>
<dbReference type="InterPro" id="IPR013320">
    <property type="entry name" value="ConA-like_dom_sf"/>
</dbReference>
<dbReference type="OrthoDB" id="9809583at2"/>
<dbReference type="Gene3D" id="2.60.120.200">
    <property type="match status" value="1"/>
</dbReference>
<feature type="domain" description="GH16" evidence="2">
    <location>
        <begin position="55"/>
        <end position="307"/>
    </location>
</feature>
<dbReference type="SUPFAM" id="SSF49899">
    <property type="entry name" value="Concanavalin A-like lectins/glucanases"/>
    <property type="match status" value="1"/>
</dbReference>
<dbReference type="PANTHER" id="PTHR10963:SF24">
    <property type="entry name" value="GLYCOSIDASE C21B10.07-RELATED"/>
    <property type="match status" value="1"/>
</dbReference>
<dbReference type="PANTHER" id="PTHR10963">
    <property type="entry name" value="GLYCOSYL HYDROLASE-RELATED"/>
    <property type="match status" value="1"/>
</dbReference>
<dbReference type="GO" id="GO:0009251">
    <property type="term" value="P:glucan catabolic process"/>
    <property type="evidence" value="ECO:0007669"/>
    <property type="project" value="TreeGrafter"/>
</dbReference>
<name>A0A5B8US52_9SPHI</name>
<sequence length="307" mass="33282">MAHINKISLIASMLIAGTMIYGCKKLDGPADTGSIGKTSGSKYTNPTTATATCDYDFNDTDLTNDGWVKTFDEEFDGDLSKWGAVNGGMIKELQLYNPANAHIVSGVLQIDAKKENITGPKTINNDTTKSFNYSSAWIVSRASFAANSSTPKVRIVARIKIASGYGLSSLFYSYGHGAWPTAGELDYMAVQGDNTKVYATDYSYGSTAGVNTVSGGILYNPTTEDLSACYHVYMMEWTENSLNSYLDGKLVESKTKGGYVSQLFGKQQYISLSLPIGGLYYSNINEANIHGGTMYVDYVKVFTSVNK</sequence>
<evidence type="ECO:0000313" key="3">
    <source>
        <dbReference type="EMBL" id="QEC61789.1"/>
    </source>
</evidence>
<accession>A0A5B8US52</accession>
<evidence type="ECO:0000313" key="4">
    <source>
        <dbReference type="Proteomes" id="UP000321479"/>
    </source>
</evidence>
<dbReference type="InterPro" id="IPR050546">
    <property type="entry name" value="Glycosyl_Hydrlase_16"/>
</dbReference>
<dbReference type="Pfam" id="PF00722">
    <property type="entry name" value="Glyco_hydro_16"/>
    <property type="match status" value="1"/>
</dbReference>
<dbReference type="Proteomes" id="UP000321479">
    <property type="component" value="Chromosome"/>
</dbReference>
<dbReference type="InterPro" id="IPR000757">
    <property type="entry name" value="Beta-glucanase-like"/>
</dbReference>
<proteinExistence type="inferred from homology"/>
<keyword evidence="4" id="KW-1185">Reference proteome</keyword>
<dbReference type="CDD" id="cd08023">
    <property type="entry name" value="GH16_laminarinase_like"/>
    <property type="match status" value="1"/>
</dbReference>
<dbReference type="AlphaFoldDB" id="A0A5B8US52"/>
<dbReference type="RefSeq" id="WP_147030366.1">
    <property type="nucleotide sequence ID" value="NZ_CP042436.1"/>
</dbReference>
<protein>
    <submittedName>
        <fullName evidence="3">Glycoside hydrolase family 16 protein</fullName>
    </submittedName>
</protein>